<accession>A0ABS9X372</accession>
<gene>
    <name evidence="1" type="ORF">L3081_16365</name>
</gene>
<proteinExistence type="predicted"/>
<sequence length="70" mass="7547">MGSKIPPSTLNTSKVQLELPSNILKKLLLSGMLHGGDCKCLNATAKHVLWQTLLATSTDNQVNKENNLCA</sequence>
<dbReference type="EMBL" id="JAKKSL010000003">
    <property type="protein sequence ID" value="MCI2284674.1"/>
    <property type="molecule type" value="Genomic_DNA"/>
</dbReference>
<keyword evidence="2" id="KW-1185">Reference proteome</keyword>
<reference evidence="1" key="1">
    <citation type="submission" date="2022-01" db="EMBL/GenBank/DDBJ databases">
        <title>Colwellia maritima, isolated from seawater.</title>
        <authorList>
            <person name="Kristyanto S."/>
            <person name="Jung J."/>
            <person name="Jeon C.O."/>
        </authorList>
    </citation>
    <scope>NUCLEOTIDE SEQUENCE</scope>
    <source>
        <strain evidence="1">MSW7</strain>
    </source>
</reference>
<dbReference type="RefSeq" id="WP_242287150.1">
    <property type="nucleotide sequence ID" value="NZ_JAKKSL010000003.1"/>
</dbReference>
<evidence type="ECO:0000313" key="1">
    <source>
        <dbReference type="EMBL" id="MCI2284674.1"/>
    </source>
</evidence>
<comment type="caution">
    <text evidence="1">The sequence shown here is derived from an EMBL/GenBank/DDBJ whole genome shotgun (WGS) entry which is preliminary data.</text>
</comment>
<name>A0ABS9X372_9GAMM</name>
<protein>
    <submittedName>
        <fullName evidence="1">Uncharacterized protein</fullName>
    </submittedName>
</protein>
<dbReference type="Proteomes" id="UP001139646">
    <property type="component" value="Unassembled WGS sequence"/>
</dbReference>
<organism evidence="1 2">
    <name type="scientific">Colwellia maritima</name>
    <dbReference type="NCBI Taxonomy" id="2912588"/>
    <lineage>
        <taxon>Bacteria</taxon>
        <taxon>Pseudomonadati</taxon>
        <taxon>Pseudomonadota</taxon>
        <taxon>Gammaproteobacteria</taxon>
        <taxon>Alteromonadales</taxon>
        <taxon>Colwelliaceae</taxon>
        <taxon>Colwellia</taxon>
    </lineage>
</organism>
<evidence type="ECO:0000313" key="2">
    <source>
        <dbReference type="Proteomes" id="UP001139646"/>
    </source>
</evidence>